<keyword evidence="3" id="KW-1185">Reference proteome</keyword>
<dbReference type="AlphaFoldDB" id="A0AAV7VF60"/>
<gene>
    <name evidence="2" type="ORF">NDU88_003773</name>
</gene>
<proteinExistence type="predicted"/>
<evidence type="ECO:0000313" key="3">
    <source>
        <dbReference type="Proteomes" id="UP001066276"/>
    </source>
</evidence>
<evidence type="ECO:0000313" key="2">
    <source>
        <dbReference type="EMBL" id="KAJ1199942.1"/>
    </source>
</evidence>
<dbReference type="EMBL" id="JANPWB010000003">
    <property type="protein sequence ID" value="KAJ1199942.1"/>
    <property type="molecule type" value="Genomic_DNA"/>
</dbReference>
<feature type="compositionally biased region" description="Low complexity" evidence="1">
    <location>
        <begin position="14"/>
        <end position="32"/>
    </location>
</feature>
<organism evidence="2 3">
    <name type="scientific">Pleurodeles waltl</name>
    <name type="common">Iberian ribbed newt</name>
    <dbReference type="NCBI Taxonomy" id="8319"/>
    <lineage>
        <taxon>Eukaryota</taxon>
        <taxon>Metazoa</taxon>
        <taxon>Chordata</taxon>
        <taxon>Craniata</taxon>
        <taxon>Vertebrata</taxon>
        <taxon>Euteleostomi</taxon>
        <taxon>Amphibia</taxon>
        <taxon>Batrachia</taxon>
        <taxon>Caudata</taxon>
        <taxon>Salamandroidea</taxon>
        <taxon>Salamandridae</taxon>
        <taxon>Pleurodelinae</taxon>
        <taxon>Pleurodeles</taxon>
    </lineage>
</organism>
<name>A0AAV7VF60_PLEWA</name>
<protein>
    <submittedName>
        <fullName evidence="2">Uncharacterized protein</fullName>
    </submittedName>
</protein>
<sequence length="109" mass="11567">MHQATPSADIGRRASPTSAAVSSGSLSSSPLSFRPPAPAATGETRPDTNGPTLQPRLQPPARQRTLAVHPRPSAVGRELTKPQGTRWGTPAVSEPSCYAWLGRITYRIL</sequence>
<comment type="caution">
    <text evidence="2">The sequence shown here is derived from an EMBL/GenBank/DDBJ whole genome shotgun (WGS) entry which is preliminary data.</text>
</comment>
<evidence type="ECO:0000256" key="1">
    <source>
        <dbReference type="SAM" id="MobiDB-lite"/>
    </source>
</evidence>
<dbReference type="Proteomes" id="UP001066276">
    <property type="component" value="Chromosome 2_1"/>
</dbReference>
<accession>A0AAV7VF60</accession>
<reference evidence="2" key="1">
    <citation type="journal article" date="2022" name="bioRxiv">
        <title>Sequencing and chromosome-scale assembly of the giantPleurodeles waltlgenome.</title>
        <authorList>
            <person name="Brown T."/>
            <person name="Elewa A."/>
            <person name="Iarovenko S."/>
            <person name="Subramanian E."/>
            <person name="Araus A.J."/>
            <person name="Petzold A."/>
            <person name="Susuki M."/>
            <person name="Suzuki K.-i.T."/>
            <person name="Hayashi T."/>
            <person name="Toyoda A."/>
            <person name="Oliveira C."/>
            <person name="Osipova E."/>
            <person name="Leigh N.D."/>
            <person name="Simon A."/>
            <person name="Yun M.H."/>
        </authorList>
    </citation>
    <scope>NUCLEOTIDE SEQUENCE</scope>
    <source>
        <strain evidence="2">20211129_DDA</strain>
        <tissue evidence="2">Liver</tissue>
    </source>
</reference>
<feature type="region of interest" description="Disordered" evidence="1">
    <location>
        <begin position="1"/>
        <end position="92"/>
    </location>
</feature>